<proteinExistence type="predicted"/>
<keyword evidence="2" id="KW-1185">Reference proteome</keyword>
<comment type="caution">
    <text evidence="1">The sequence shown here is derived from an EMBL/GenBank/DDBJ whole genome shotgun (WGS) entry which is preliminary data.</text>
</comment>
<dbReference type="RefSeq" id="WP_175371826.1">
    <property type="nucleotide sequence ID" value="NZ_JABWCS010000207.1"/>
</dbReference>
<sequence>MGYPDGIDTFKNKLNKKPNGGSYLIEEKLTLVNGVYDGPLAHDNINNQSLTVYSGPRYSGEELRNFTVAFPDDAPWQRMIKIFANANVSEAYVTYETPGDTVEAEDINVLQSGLTAVQSEVERYKEHGRIDGGTFRREV</sequence>
<protein>
    <submittedName>
        <fullName evidence="1">Phosphoglucomutase</fullName>
    </submittedName>
</protein>
<reference evidence="1" key="1">
    <citation type="submission" date="2020-06" db="EMBL/GenBank/DDBJ databases">
        <title>Paenibacillus sp. nov., isolated from soil.</title>
        <authorList>
            <person name="Seo Y.L."/>
        </authorList>
    </citation>
    <scope>NUCLEOTIDE SEQUENCE [LARGE SCALE GENOMIC DNA]</scope>
    <source>
        <strain evidence="1">JW14</strain>
    </source>
</reference>
<accession>A0A850ELJ6</accession>
<dbReference type="AlphaFoldDB" id="A0A850ELJ6"/>
<gene>
    <name evidence="1" type="ORF">HPT30_13105</name>
</gene>
<dbReference type="EMBL" id="JABWCS010000207">
    <property type="protein sequence ID" value="NUU61286.1"/>
    <property type="molecule type" value="Genomic_DNA"/>
</dbReference>
<organism evidence="1 2">
    <name type="scientific">Paenibacillus agri</name>
    <dbReference type="NCBI Taxonomy" id="2744309"/>
    <lineage>
        <taxon>Bacteria</taxon>
        <taxon>Bacillati</taxon>
        <taxon>Bacillota</taxon>
        <taxon>Bacilli</taxon>
        <taxon>Bacillales</taxon>
        <taxon>Paenibacillaceae</taxon>
        <taxon>Paenibacillus</taxon>
    </lineage>
</organism>
<evidence type="ECO:0000313" key="2">
    <source>
        <dbReference type="Proteomes" id="UP000564806"/>
    </source>
</evidence>
<dbReference type="Proteomes" id="UP000564806">
    <property type="component" value="Unassembled WGS sequence"/>
</dbReference>
<name>A0A850ELJ6_9BACL</name>
<evidence type="ECO:0000313" key="1">
    <source>
        <dbReference type="EMBL" id="NUU61286.1"/>
    </source>
</evidence>